<comment type="caution">
    <text evidence="1">The sequence shown here is derived from an EMBL/GenBank/DDBJ whole genome shotgun (WGS) entry which is preliminary data.</text>
</comment>
<dbReference type="Proteomes" id="UP000828048">
    <property type="component" value="Chromosome 12"/>
</dbReference>
<reference evidence="1 2" key="1">
    <citation type="journal article" date="2021" name="Hortic Res">
        <title>High-quality reference genome and annotation aids understanding of berry development for evergreen blueberry (Vaccinium darrowii).</title>
        <authorList>
            <person name="Yu J."/>
            <person name="Hulse-Kemp A.M."/>
            <person name="Babiker E."/>
            <person name="Staton M."/>
        </authorList>
    </citation>
    <scope>NUCLEOTIDE SEQUENCE [LARGE SCALE GENOMIC DNA]</scope>
    <source>
        <strain evidence="2">cv. NJ 8807/NJ 8810</strain>
        <tissue evidence="1">Young leaf</tissue>
    </source>
</reference>
<name>A0ACB7Z8V9_9ERIC</name>
<organism evidence="1 2">
    <name type="scientific">Vaccinium darrowii</name>
    <dbReference type="NCBI Taxonomy" id="229202"/>
    <lineage>
        <taxon>Eukaryota</taxon>
        <taxon>Viridiplantae</taxon>
        <taxon>Streptophyta</taxon>
        <taxon>Embryophyta</taxon>
        <taxon>Tracheophyta</taxon>
        <taxon>Spermatophyta</taxon>
        <taxon>Magnoliopsida</taxon>
        <taxon>eudicotyledons</taxon>
        <taxon>Gunneridae</taxon>
        <taxon>Pentapetalae</taxon>
        <taxon>asterids</taxon>
        <taxon>Ericales</taxon>
        <taxon>Ericaceae</taxon>
        <taxon>Vaccinioideae</taxon>
        <taxon>Vaccinieae</taxon>
        <taxon>Vaccinium</taxon>
    </lineage>
</organism>
<proteinExistence type="predicted"/>
<dbReference type="EMBL" id="CM037162">
    <property type="protein sequence ID" value="KAH7862180.1"/>
    <property type="molecule type" value="Genomic_DNA"/>
</dbReference>
<keyword evidence="2" id="KW-1185">Reference proteome</keyword>
<gene>
    <name evidence="1" type="ORF">Vadar_001152</name>
</gene>
<evidence type="ECO:0000313" key="2">
    <source>
        <dbReference type="Proteomes" id="UP000828048"/>
    </source>
</evidence>
<protein>
    <submittedName>
        <fullName evidence="1">Uncharacterized protein</fullName>
    </submittedName>
</protein>
<sequence>MINWDDDKIHKDLTDLDRPKWSLAYDGGRRYGSCTRNVSEGLNGVLKEARHLPITATIMTTFYKSVEYFFQRSKEARQRKDYNHILSKFAMDKFEQWMNKARRHRVVEFNRELGVSEVETPMHPTNPGKGNHKHTVELVE</sequence>
<accession>A0ACB7Z8V9</accession>
<evidence type="ECO:0000313" key="1">
    <source>
        <dbReference type="EMBL" id="KAH7862180.1"/>
    </source>
</evidence>